<dbReference type="PIRSF" id="PIRSF002811">
    <property type="entry name" value="DnaG"/>
    <property type="match status" value="1"/>
</dbReference>
<keyword evidence="3 12" id="KW-0808">Transferase</keyword>
<evidence type="ECO:0000256" key="4">
    <source>
        <dbReference type="ARBA" id="ARBA00022695"/>
    </source>
</evidence>
<dbReference type="GO" id="GO:1990077">
    <property type="term" value="C:primosome complex"/>
    <property type="evidence" value="ECO:0007669"/>
    <property type="project" value="UniProtKB-KW"/>
</dbReference>
<evidence type="ECO:0000256" key="6">
    <source>
        <dbReference type="ARBA" id="ARBA00022723"/>
    </source>
</evidence>
<evidence type="ECO:0000256" key="10">
    <source>
        <dbReference type="ARBA" id="ARBA00023125"/>
    </source>
</evidence>
<evidence type="ECO:0000256" key="14">
    <source>
        <dbReference type="SAM" id="MobiDB-lite"/>
    </source>
</evidence>
<evidence type="ECO:0000256" key="5">
    <source>
        <dbReference type="ARBA" id="ARBA00022705"/>
    </source>
</evidence>
<feature type="zinc finger region" description="CHC2-type" evidence="12 13">
    <location>
        <begin position="37"/>
        <end position="61"/>
    </location>
</feature>
<dbReference type="Pfam" id="PF08278">
    <property type="entry name" value="DnaG_DnaB_bind"/>
    <property type="match status" value="1"/>
</dbReference>
<keyword evidence="4 12" id="KW-0548">Nucleotidyltransferase</keyword>
<dbReference type="SMART" id="SM00766">
    <property type="entry name" value="DnaG_DnaB_bind"/>
    <property type="match status" value="1"/>
</dbReference>
<dbReference type="InterPro" id="IPR016136">
    <property type="entry name" value="DNA_helicase_N/primase_C"/>
</dbReference>
<organism evidence="16">
    <name type="scientific">Sheuella amnicola</name>
    <dbReference type="NCBI Taxonomy" id="2707330"/>
    <lineage>
        <taxon>Bacteria</taxon>
        <taxon>Pseudomonadati</taxon>
        <taxon>Pseudomonadota</taxon>
        <taxon>Betaproteobacteria</taxon>
        <taxon>Burkholderiales</taxon>
        <taxon>Alcaligenaceae</taxon>
        <taxon>Sheuella</taxon>
    </lineage>
</organism>
<dbReference type="EMBL" id="JAAGRN010000006">
    <property type="protein sequence ID" value="NDY83552.1"/>
    <property type="molecule type" value="Genomic_DNA"/>
</dbReference>
<dbReference type="InterPro" id="IPR034151">
    <property type="entry name" value="TOPRIM_DnaG_bac"/>
</dbReference>
<gene>
    <name evidence="12" type="primary">dnaG</name>
    <name evidence="16" type="ORF">G3I67_09945</name>
</gene>
<dbReference type="FunFam" id="3.90.580.10:FF:000001">
    <property type="entry name" value="DNA primase"/>
    <property type="match status" value="1"/>
</dbReference>
<sequence>MIPDSFIQDLLARVDVADVVGQYVQLRKGGVNLLGLCPFHNEKSPSFTVSPTKQFYHCFGCGAHGSAITFLMEHTGANFPEAVRTLANAVGMRVPEEERSPQQKAASARRKEEVSMHTRVLQAAQTHYLAQLRETPAAIRYLQQRGLTGTIARDFGLGWSGSDRQALAKVFQNYNDPVLVEAGLVIESEDGRRYDRFRERIMFPIRNVKGELIGFGGRIIGKGEPKYLNSPETPVFSKGNELYGLYEARTAIRKEGCVIVVEGYMDVVGLAQLGIGNAVATLGTATTPMHIQKLLRASDKIIFSFDGDKAGRRAAWKALQTCLPLLRDDVSIRFLFLPAEHDPDSYIREFGEEAFRACLAESDALSTFFLNELASRHKVKEVEGRSALVHEAKPLLAQIPEITLKVQLQNELARMVQLTPEELAALIAKDAPAALPGLPVVAGKSQVASGQDGIVVRKEPVRDVSQADPDVGGHGYDEISPDDSQYIPDDYPFGDETSIAGYEGSADHSLSGMPSGRASAQAGPRFSGLGAGLYSGKSGARGGKGYRNREEQPIHPSQRPARRSVTPLARRLLSLLLSHPELVEHMGDQQLEVLERGPHLEMVRDLIVLAQSSGARHIGALIEAAGTQTDLGSILSSFAADVMAQESLPSPQIEWEDALRRIELQNLKLELEALVQSGLNNFDSQQKYRELSQRIARLMRAIESGKSR</sequence>
<evidence type="ECO:0000256" key="2">
    <source>
        <dbReference type="ARBA" id="ARBA00022515"/>
    </source>
</evidence>
<keyword evidence="1 12" id="KW-0240">DNA-directed RNA polymerase</keyword>
<dbReference type="Pfam" id="PF10410">
    <property type="entry name" value="DnaB_bind"/>
    <property type="match status" value="1"/>
</dbReference>
<dbReference type="GO" id="GO:0000428">
    <property type="term" value="C:DNA-directed RNA polymerase complex"/>
    <property type="evidence" value="ECO:0007669"/>
    <property type="project" value="UniProtKB-KW"/>
</dbReference>
<evidence type="ECO:0000256" key="7">
    <source>
        <dbReference type="ARBA" id="ARBA00022771"/>
    </source>
</evidence>
<feature type="region of interest" description="Disordered" evidence="14">
    <location>
        <begin position="465"/>
        <end position="484"/>
    </location>
</feature>
<comment type="catalytic activity">
    <reaction evidence="12">
        <text>ssDNA + n NTP = ssDNA/pppN(pN)n-1 hybrid + (n-1) diphosphate.</text>
        <dbReference type="EC" id="2.7.7.101"/>
    </reaction>
</comment>
<comment type="subunit">
    <text evidence="12">Monomer. Interacts with DnaB.</text>
</comment>
<feature type="domain" description="Toprim" evidence="15">
    <location>
        <begin position="256"/>
        <end position="338"/>
    </location>
</feature>
<dbReference type="SUPFAM" id="SSF117023">
    <property type="entry name" value="DNA primase DnaG, C-terminal domain"/>
    <property type="match status" value="1"/>
</dbReference>
<dbReference type="PROSITE" id="PS50880">
    <property type="entry name" value="TOPRIM"/>
    <property type="match status" value="1"/>
</dbReference>
<reference evidence="16" key="1">
    <citation type="submission" date="2020-02" db="EMBL/GenBank/DDBJ databases">
        <authorList>
            <person name="Chen W.-M."/>
        </authorList>
    </citation>
    <scope>NUCLEOTIDE SEQUENCE</scope>
    <source>
        <strain evidence="16">NBD-18</strain>
    </source>
</reference>
<comment type="function">
    <text evidence="12">RNA polymerase that catalyzes the synthesis of short RNA molecules used as primers for DNA polymerase during DNA replication.</text>
</comment>
<dbReference type="PANTHER" id="PTHR30313">
    <property type="entry name" value="DNA PRIMASE"/>
    <property type="match status" value="1"/>
</dbReference>
<accession>A0A6B2QZV0</accession>
<dbReference type="CDD" id="cd03364">
    <property type="entry name" value="TOPRIM_DnaG_primases"/>
    <property type="match status" value="1"/>
</dbReference>
<name>A0A6B2QZV0_9BURK</name>
<keyword evidence="9" id="KW-0460">Magnesium</keyword>
<keyword evidence="5 12" id="KW-0235">DNA replication</keyword>
<dbReference type="Gene3D" id="3.90.980.10">
    <property type="entry name" value="DNA primase, catalytic core, N-terminal domain"/>
    <property type="match status" value="1"/>
</dbReference>
<comment type="similarity">
    <text evidence="12">Belongs to the DnaG primase family.</text>
</comment>
<dbReference type="Gene3D" id="3.90.580.10">
    <property type="entry name" value="Zinc finger, CHC2-type domain"/>
    <property type="match status" value="1"/>
</dbReference>
<dbReference type="Gene3D" id="1.10.860.10">
    <property type="entry name" value="DNAb Helicase, Chain A"/>
    <property type="match status" value="1"/>
</dbReference>
<evidence type="ECO:0000256" key="1">
    <source>
        <dbReference type="ARBA" id="ARBA00022478"/>
    </source>
</evidence>
<feature type="region of interest" description="Disordered" evidence="14">
    <location>
        <begin position="500"/>
        <end position="563"/>
    </location>
</feature>
<keyword evidence="8 12" id="KW-0862">Zinc</keyword>
<comment type="caution">
    <text evidence="16">The sequence shown here is derived from an EMBL/GenBank/DDBJ whole genome shotgun (WGS) entry which is preliminary data.</text>
</comment>
<dbReference type="RefSeq" id="WP_163654865.1">
    <property type="nucleotide sequence ID" value="NZ_JAAGRN010000006.1"/>
</dbReference>
<dbReference type="AlphaFoldDB" id="A0A6B2QZV0"/>
<feature type="compositionally biased region" description="Gly residues" evidence="14">
    <location>
        <begin position="529"/>
        <end position="545"/>
    </location>
</feature>
<keyword evidence="6 12" id="KW-0479">Metal-binding</keyword>
<dbReference type="GO" id="GO:0003899">
    <property type="term" value="F:DNA-directed RNA polymerase activity"/>
    <property type="evidence" value="ECO:0007669"/>
    <property type="project" value="UniProtKB-UniRule"/>
</dbReference>
<dbReference type="NCBIfam" id="TIGR01391">
    <property type="entry name" value="dnaG"/>
    <property type="match status" value="1"/>
</dbReference>
<dbReference type="HAMAP" id="MF_00974">
    <property type="entry name" value="DNA_primase_DnaG"/>
    <property type="match status" value="1"/>
</dbReference>
<proteinExistence type="inferred from homology"/>
<dbReference type="FunFam" id="3.40.1360.10:FF:000002">
    <property type="entry name" value="DNA primase"/>
    <property type="match status" value="1"/>
</dbReference>
<comment type="domain">
    <text evidence="12">Contains an N-terminal zinc-binding domain, a central core domain that contains the primase activity, and a C-terminal DnaB-binding domain.</text>
</comment>
<keyword evidence="7 12" id="KW-0863">Zinc-finger</keyword>
<dbReference type="SMART" id="SM00400">
    <property type="entry name" value="ZnF_CHCC"/>
    <property type="match status" value="1"/>
</dbReference>
<dbReference type="InterPro" id="IPR036977">
    <property type="entry name" value="DNA_primase_Znf_CHC2"/>
</dbReference>
<keyword evidence="2 12" id="KW-0639">Primosome</keyword>
<keyword evidence="11 12" id="KW-0804">Transcription</keyword>
<dbReference type="Gene3D" id="1.20.50.20">
    <property type="entry name" value="DnaG, RNA polymerase domain, helical bundle"/>
    <property type="match status" value="1"/>
</dbReference>
<dbReference type="GO" id="GO:0003677">
    <property type="term" value="F:DNA binding"/>
    <property type="evidence" value="ECO:0007669"/>
    <property type="project" value="UniProtKB-KW"/>
</dbReference>
<evidence type="ECO:0000256" key="13">
    <source>
        <dbReference type="PIRSR" id="PIRSR002811-1"/>
    </source>
</evidence>
<comment type="cofactor">
    <cofactor evidence="12 13">
        <name>Zn(2+)</name>
        <dbReference type="ChEBI" id="CHEBI:29105"/>
    </cofactor>
    <text evidence="12 13">Binds 1 zinc ion per monomer.</text>
</comment>
<evidence type="ECO:0000256" key="12">
    <source>
        <dbReference type="HAMAP-Rule" id="MF_00974"/>
    </source>
</evidence>
<dbReference type="SMART" id="SM00493">
    <property type="entry name" value="TOPRIM"/>
    <property type="match status" value="1"/>
</dbReference>
<dbReference type="InterPro" id="IPR037068">
    <property type="entry name" value="DNA_primase_core_N_sf"/>
</dbReference>
<dbReference type="EC" id="2.7.7.101" evidence="12"/>
<dbReference type="Gene3D" id="3.40.1360.10">
    <property type="match status" value="1"/>
</dbReference>
<dbReference type="Pfam" id="PF08275">
    <property type="entry name" value="DNAG_N"/>
    <property type="match status" value="1"/>
</dbReference>
<dbReference type="PANTHER" id="PTHR30313:SF2">
    <property type="entry name" value="DNA PRIMASE"/>
    <property type="match status" value="1"/>
</dbReference>
<dbReference type="GO" id="GO:0008270">
    <property type="term" value="F:zinc ion binding"/>
    <property type="evidence" value="ECO:0007669"/>
    <property type="project" value="UniProtKB-UniRule"/>
</dbReference>
<protein>
    <recommendedName>
        <fullName evidence="12">DNA primase</fullName>
        <ecNumber evidence="12">2.7.7.101</ecNumber>
    </recommendedName>
</protein>
<dbReference type="InterPro" id="IPR013264">
    <property type="entry name" value="DNAG_N"/>
</dbReference>
<dbReference type="InterPro" id="IPR013173">
    <property type="entry name" value="DNA_primase_DnaG_DnaB-bd_dom"/>
</dbReference>
<dbReference type="Pfam" id="PF01807">
    <property type="entry name" value="Zn_ribbon_DnaG"/>
    <property type="match status" value="1"/>
</dbReference>
<dbReference type="Pfam" id="PF13662">
    <property type="entry name" value="Toprim_4"/>
    <property type="match status" value="1"/>
</dbReference>
<dbReference type="InterPro" id="IPR019475">
    <property type="entry name" value="DNA_primase_DnaB-bd"/>
</dbReference>
<dbReference type="GO" id="GO:0005737">
    <property type="term" value="C:cytoplasm"/>
    <property type="evidence" value="ECO:0007669"/>
    <property type="project" value="TreeGrafter"/>
</dbReference>
<dbReference type="InterPro" id="IPR030846">
    <property type="entry name" value="DnaG_bac"/>
</dbReference>
<evidence type="ECO:0000313" key="16">
    <source>
        <dbReference type="EMBL" id="NDY83552.1"/>
    </source>
</evidence>
<dbReference type="InterPro" id="IPR006171">
    <property type="entry name" value="TOPRIM_dom"/>
</dbReference>
<evidence type="ECO:0000256" key="8">
    <source>
        <dbReference type="ARBA" id="ARBA00022833"/>
    </source>
</evidence>
<dbReference type="GO" id="GO:0006269">
    <property type="term" value="P:DNA replication, synthesis of primer"/>
    <property type="evidence" value="ECO:0007669"/>
    <property type="project" value="UniProtKB-UniRule"/>
</dbReference>
<dbReference type="InterPro" id="IPR006295">
    <property type="entry name" value="DNA_primase_DnaG"/>
</dbReference>
<keyword evidence="10 12" id="KW-0238">DNA-binding</keyword>
<dbReference type="InterPro" id="IPR002694">
    <property type="entry name" value="Znf_CHC2"/>
</dbReference>
<dbReference type="SUPFAM" id="SSF56731">
    <property type="entry name" value="DNA primase core"/>
    <property type="match status" value="1"/>
</dbReference>
<evidence type="ECO:0000256" key="11">
    <source>
        <dbReference type="ARBA" id="ARBA00023163"/>
    </source>
</evidence>
<evidence type="ECO:0000259" key="15">
    <source>
        <dbReference type="PROSITE" id="PS50880"/>
    </source>
</evidence>
<evidence type="ECO:0000256" key="3">
    <source>
        <dbReference type="ARBA" id="ARBA00022679"/>
    </source>
</evidence>
<dbReference type="SUPFAM" id="SSF57783">
    <property type="entry name" value="Zinc beta-ribbon"/>
    <property type="match status" value="1"/>
</dbReference>
<evidence type="ECO:0000256" key="9">
    <source>
        <dbReference type="ARBA" id="ARBA00022842"/>
    </source>
</evidence>
<dbReference type="InterPro" id="IPR050219">
    <property type="entry name" value="DnaG_primase"/>
</dbReference>